<evidence type="ECO:0000259" key="2">
    <source>
        <dbReference type="Pfam" id="PF20789"/>
    </source>
</evidence>
<reference evidence="3 4" key="1">
    <citation type="journal article" date="2012" name="BMC Genomics">
        <title>Complete genome sequence, lifestyle, and multi-drug resistance of the human pathogen Corynebacterium resistens DSM 45100 isolated from blood samples of a leukemia patient.</title>
        <authorList>
            <person name="Schroder J."/>
            <person name="Maus I."/>
            <person name="Meyer K."/>
            <person name="Wordemann S."/>
            <person name="Blom J."/>
            <person name="Jaenicke S."/>
            <person name="Schneider J."/>
            <person name="Trost E."/>
            <person name="Tauch A."/>
        </authorList>
    </citation>
    <scope>NUCLEOTIDE SEQUENCE [LARGE SCALE GENOMIC DNA]</scope>
    <source>
        <strain evidence="4">DSM 45100 / JCM 12819 / CCUG 50093 / GTC 2026 / SICGH 158</strain>
    </source>
</reference>
<keyword evidence="4" id="KW-1185">Reference proteome</keyword>
<dbReference type="STRING" id="662755.CRES_1035"/>
<evidence type="ECO:0008006" key="5">
    <source>
        <dbReference type="Google" id="ProtNLM"/>
    </source>
</evidence>
<dbReference type="EMBL" id="CP002857">
    <property type="protein sequence ID" value="AEI09391.1"/>
    <property type="molecule type" value="Genomic_DNA"/>
</dbReference>
<sequence>MSATQHDGLVPDAPAYFIAGGVSEGKDELGNPARVYTYLPTIHTESPWGAGGFQHGSPPAALVAVTLEEGAREHGVDLSAGRFARMTVEILGAVPLSALFATVRVVRPGRRISMLETTIRDESGRAFIRGTGWWVRAANTADIERCVAPAIPGPEKGRPATEFVDQWSSGYIDSIQVVRTELSGEDSSDYAARNPAVYWSRSEFPVVEGREDSSWVRLMKTVDIANGLNTVLDPKKWVYMNVDLSVYLHRPLNGEWVGLSAEANYGPDGMGTTVSRIYDVNGPVGTVNQAIMLERAH</sequence>
<dbReference type="InterPro" id="IPR049450">
    <property type="entry name" value="ACOT8-like_C"/>
</dbReference>
<accession>F8E274</accession>
<organism evidence="3 4">
    <name type="scientific">Corynebacterium resistens (strain DSM 45100 / JCM 12819 / GTC 2026 / SICGH 158)</name>
    <dbReference type="NCBI Taxonomy" id="662755"/>
    <lineage>
        <taxon>Bacteria</taxon>
        <taxon>Bacillati</taxon>
        <taxon>Actinomycetota</taxon>
        <taxon>Actinomycetes</taxon>
        <taxon>Mycobacteriales</taxon>
        <taxon>Corynebacteriaceae</taxon>
        <taxon>Corynebacterium</taxon>
    </lineage>
</organism>
<name>F8E274_CORRG</name>
<dbReference type="OrthoDB" id="1413770at2"/>
<gene>
    <name evidence="3" type="ordered locus">CRES_1035</name>
</gene>
<evidence type="ECO:0000313" key="4">
    <source>
        <dbReference type="Proteomes" id="UP000000492"/>
    </source>
</evidence>
<feature type="domain" description="Acyl-CoA thioesterase-like N-terminal HotDog" evidence="1">
    <location>
        <begin position="45"/>
        <end position="134"/>
    </location>
</feature>
<dbReference type="RefSeq" id="WP_013888406.1">
    <property type="nucleotide sequence ID" value="NC_015673.1"/>
</dbReference>
<dbReference type="HOGENOM" id="CLU_074337_1_0_11"/>
<dbReference type="Pfam" id="PF20789">
    <property type="entry name" value="4HBT_3C"/>
    <property type="match status" value="1"/>
</dbReference>
<feature type="domain" description="Acyl-CoA thioesterase-like C-terminal" evidence="2">
    <location>
        <begin position="154"/>
        <end position="292"/>
    </location>
</feature>
<dbReference type="InterPro" id="IPR042171">
    <property type="entry name" value="Acyl-CoA_hotdog"/>
</dbReference>
<dbReference type="SUPFAM" id="SSF54637">
    <property type="entry name" value="Thioesterase/thiol ester dehydrase-isomerase"/>
    <property type="match status" value="2"/>
</dbReference>
<dbReference type="InterPro" id="IPR049449">
    <property type="entry name" value="TesB_ACOT8-like_N"/>
</dbReference>
<dbReference type="KEGG" id="crd:CRES_1035"/>
<evidence type="ECO:0000259" key="1">
    <source>
        <dbReference type="Pfam" id="PF13622"/>
    </source>
</evidence>
<protein>
    <recommendedName>
        <fullName evidence="5">Thioesterase</fullName>
    </recommendedName>
</protein>
<dbReference type="AlphaFoldDB" id="F8E274"/>
<dbReference type="InterPro" id="IPR029069">
    <property type="entry name" value="HotDog_dom_sf"/>
</dbReference>
<dbReference type="Proteomes" id="UP000000492">
    <property type="component" value="Chromosome"/>
</dbReference>
<dbReference type="Pfam" id="PF13622">
    <property type="entry name" value="4HBT_3"/>
    <property type="match status" value="1"/>
</dbReference>
<dbReference type="Gene3D" id="2.40.160.210">
    <property type="entry name" value="Acyl-CoA thioesterase, double hotdog domain"/>
    <property type="match status" value="1"/>
</dbReference>
<evidence type="ECO:0000313" key="3">
    <source>
        <dbReference type="EMBL" id="AEI09391.1"/>
    </source>
</evidence>
<dbReference type="eggNOG" id="COG2050">
    <property type="taxonomic scope" value="Bacteria"/>
</dbReference>
<proteinExistence type="predicted"/>